<dbReference type="EMBL" id="QDEB01064625">
    <property type="protein sequence ID" value="RZC36156.1"/>
    <property type="molecule type" value="Genomic_DNA"/>
</dbReference>
<keyword evidence="2" id="KW-1185">Reference proteome</keyword>
<gene>
    <name evidence="1" type="ORF">BDFB_014675</name>
</gene>
<evidence type="ECO:0000313" key="1">
    <source>
        <dbReference type="EMBL" id="RZC36156.1"/>
    </source>
</evidence>
<comment type="caution">
    <text evidence="1">The sequence shown here is derived from an EMBL/GenBank/DDBJ whole genome shotgun (WGS) entry which is preliminary data.</text>
</comment>
<name>A0A482VTV6_ASBVE</name>
<reference evidence="1 2" key="1">
    <citation type="submission" date="2017-03" db="EMBL/GenBank/DDBJ databases">
        <title>Genome of the blue death feigning beetle - Asbolus verrucosus.</title>
        <authorList>
            <person name="Rider S.D."/>
        </authorList>
    </citation>
    <scope>NUCLEOTIDE SEQUENCE [LARGE SCALE GENOMIC DNA]</scope>
    <source>
        <strain evidence="1">Butters</strain>
        <tissue evidence="1">Head and leg muscle</tissue>
    </source>
</reference>
<dbReference type="AlphaFoldDB" id="A0A482VTV6"/>
<accession>A0A482VTV6</accession>
<proteinExistence type="predicted"/>
<sequence>MKNCNFACEYLNKKLTKANFCKSKSISRNSLNIRLNSDGIKIACKTETNGNNLEQKRTNRNNWVQKRKKIKNSIMFTQVHKTFMIESYFRNG</sequence>
<organism evidence="1 2">
    <name type="scientific">Asbolus verrucosus</name>
    <name type="common">Desert ironclad beetle</name>
    <dbReference type="NCBI Taxonomy" id="1661398"/>
    <lineage>
        <taxon>Eukaryota</taxon>
        <taxon>Metazoa</taxon>
        <taxon>Ecdysozoa</taxon>
        <taxon>Arthropoda</taxon>
        <taxon>Hexapoda</taxon>
        <taxon>Insecta</taxon>
        <taxon>Pterygota</taxon>
        <taxon>Neoptera</taxon>
        <taxon>Endopterygota</taxon>
        <taxon>Coleoptera</taxon>
        <taxon>Polyphaga</taxon>
        <taxon>Cucujiformia</taxon>
        <taxon>Tenebrionidae</taxon>
        <taxon>Pimeliinae</taxon>
        <taxon>Asbolus</taxon>
    </lineage>
</organism>
<dbReference type="Proteomes" id="UP000292052">
    <property type="component" value="Unassembled WGS sequence"/>
</dbReference>
<evidence type="ECO:0000313" key="2">
    <source>
        <dbReference type="Proteomes" id="UP000292052"/>
    </source>
</evidence>
<protein>
    <submittedName>
        <fullName evidence="1">Uncharacterized protein</fullName>
    </submittedName>
</protein>